<dbReference type="InterPro" id="IPR037972">
    <property type="entry name" value="RepB_N"/>
</dbReference>
<comment type="caution">
    <text evidence="4">The sequence shown here is derived from an EMBL/GenBank/DDBJ whole genome shotgun (WGS) entry which is preliminary data.</text>
</comment>
<evidence type="ECO:0000259" key="3">
    <source>
        <dbReference type="SMART" id="SM00470"/>
    </source>
</evidence>
<sequence>MARKNLLAGLLDEKLPAGNSAVAPQPASPTQPIQGMQSSAFGPRGGAIGAVTRSIEQLKAHAVLDLATDVIDASLIADRLADTGDDHKLLVASIREHGQQVPILVRPHPDHEGRYQIAYGRRRLRALKELGQTVRAIVKPLSNEQLVVAQGQENSARTDLSFIEKALFAARLEEGGFDRETIMAALSVDKSGLSRLISSAVRIPNDIIEAIGPAPKAGRDRWIELSARLDGAAAIEKARKAMAAAQFSTLSSDERFSKIFEGAAPKKAKAVRPTIWRSDDGLRIASIRDDPKALTVTIDKKVAADFGAYLVETIPEIYAAFKRRAGA</sequence>
<dbReference type="InterPro" id="IPR017819">
    <property type="entry name" value="Plasmid_partition_RepB"/>
</dbReference>
<dbReference type="InterPro" id="IPR011111">
    <property type="entry name" value="Plasmid_RepB"/>
</dbReference>
<dbReference type="PANTHER" id="PTHR33375:SF1">
    <property type="entry name" value="CHROMOSOME-PARTITIONING PROTEIN PARB-RELATED"/>
    <property type="match status" value="1"/>
</dbReference>
<dbReference type="NCBIfam" id="TIGR03454">
    <property type="entry name" value="partition_RepB"/>
    <property type="match status" value="1"/>
</dbReference>
<dbReference type="SUPFAM" id="SSF110849">
    <property type="entry name" value="ParB/Sulfiredoxin"/>
    <property type="match status" value="1"/>
</dbReference>
<dbReference type="RefSeq" id="WP_377801332.1">
    <property type="nucleotide sequence ID" value="NZ_JBHSLW010000064.1"/>
</dbReference>
<dbReference type="EMBL" id="JBHSLW010000064">
    <property type="protein sequence ID" value="MFC5423152.1"/>
    <property type="molecule type" value="Genomic_DNA"/>
</dbReference>
<dbReference type="Gene3D" id="1.10.10.2830">
    <property type="match status" value="1"/>
</dbReference>
<dbReference type="Pfam" id="PF07506">
    <property type="entry name" value="RepB"/>
    <property type="match status" value="1"/>
</dbReference>
<dbReference type="InterPro" id="IPR004437">
    <property type="entry name" value="ParB/RepB/Spo0J"/>
</dbReference>
<dbReference type="PANTHER" id="PTHR33375">
    <property type="entry name" value="CHROMOSOME-PARTITIONING PROTEIN PARB-RELATED"/>
    <property type="match status" value="1"/>
</dbReference>
<gene>
    <name evidence="4" type="primary">repB</name>
    <name evidence="4" type="ORF">ACFPOB_26745</name>
</gene>
<accession>A0ABW0IYC8</accession>
<reference evidence="5" key="1">
    <citation type="journal article" date="2019" name="Int. J. Syst. Evol. Microbiol.">
        <title>The Global Catalogue of Microorganisms (GCM) 10K type strain sequencing project: providing services to taxonomists for standard genome sequencing and annotation.</title>
        <authorList>
            <consortium name="The Broad Institute Genomics Platform"/>
            <consortium name="The Broad Institute Genome Sequencing Center for Infectious Disease"/>
            <person name="Wu L."/>
            <person name="Ma J."/>
        </authorList>
    </citation>
    <scope>NUCLEOTIDE SEQUENCE [LARGE SCALE GENOMIC DNA]</scope>
    <source>
        <strain evidence="5">NCAIM B.01391</strain>
    </source>
</reference>
<evidence type="ECO:0000256" key="1">
    <source>
        <dbReference type="ARBA" id="ARBA00006295"/>
    </source>
</evidence>
<dbReference type="InterPro" id="IPR036086">
    <property type="entry name" value="ParB/Sulfiredoxin_sf"/>
</dbReference>
<dbReference type="Pfam" id="PF02195">
    <property type="entry name" value="ParB_N"/>
    <property type="match status" value="1"/>
</dbReference>
<dbReference type="SMART" id="SM00470">
    <property type="entry name" value="ParB"/>
    <property type="match status" value="1"/>
</dbReference>
<evidence type="ECO:0000313" key="5">
    <source>
        <dbReference type="Proteomes" id="UP001596053"/>
    </source>
</evidence>
<dbReference type="Gene3D" id="3.90.1530.30">
    <property type="match status" value="1"/>
</dbReference>
<feature type="compositionally biased region" description="Polar residues" evidence="2">
    <location>
        <begin position="28"/>
        <end position="39"/>
    </location>
</feature>
<protein>
    <submittedName>
        <fullName evidence="4">Plasmid partitioning protein RepB</fullName>
    </submittedName>
</protein>
<dbReference type="InterPro" id="IPR050336">
    <property type="entry name" value="Chromosome_partition/occlusion"/>
</dbReference>
<dbReference type="InterPro" id="IPR003115">
    <property type="entry name" value="ParB_N"/>
</dbReference>
<evidence type="ECO:0000313" key="4">
    <source>
        <dbReference type="EMBL" id="MFC5423152.1"/>
    </source>
</evidence>
<organism evidence="4 5">
    <name type="scientific">Bosea eneae</name>
    <dbReference type="NCBI Taxonomy" id="151454"/>
    <lineage>
        <taxon>Bacteria</taxon>
        <taxon>Pseudomonadati</taxon>
        <taxon>Pseudomonadota</taxon>
        <taxon>Alphaproteobacteria</taxon>
        <taxon>Hyphomicrobiales</taxon>
        <taxon>Boseaceae</taxon>
        <taxon>Bosea</taxon>
    </lineage>
</organism>
<dbReference type="SUPFAM" id="SSF109709">
    <property type="entry name" value="KorB DNA-binding domain-like"/>
    <property type="match status" value="1"/>
</dbReference>
<comment type="similarity">
    <text evidence="1">Belongs to the ParB family.</text>
</comment>
<evidence type="ECO:0000256" key="2">
    <source>
        <dbReference type="SAM" id="MobiDB-lite"/>
    </source>
</evidence>
<keyword evidence="5" id="KW-1185">Reference proteome</keyword>
<proteinExistence type="inferred from homology"/>
<dbReference type="NCBIfam" id="TIGR00180">
    <property type="entry name" value="parB_part"/>
    <property type="match status" value="1"/>
</dbReference>
<feature type="region of interest" description="Disordered" evidence="2">
    <location>
        <begin position="17"/>
        <end position="39"/>
    </location>
</feature>
<dbReference type="CDD" id="cd16405">
    <property type="entry name" value="RepB_like_N"/>
    <property type="match status" value="1"/>
</dbReference>
<name>A0ABW0IYC8_9HYPH</name>
<dbReference type="Proteomes" id="UP001596053">
    <property type="component" value="Unassembled WGS sequence"/>
</dbReference>
<feature type="domain" description="ParB-like N-terminal" evidence="3">
    <location>
        <begin position="64"/>
        <end position="155"/>
    </location>
</feature>